<evidence type="ECO:0000313" key="8">
    <source>
        <dbReference type="Proteomes" id="UP000003136"/>
    </source>
</evidence>
<dbReference type="STRING" id="483218.BACPEC_00277"/>
<feature type="binding site" evidence="4">
    <location>
        <position position="339"/>
    </location>
    <ligand>
        <name>S-adenosyl-L-methionine</name>
        <dbReference type="ChEBI" id="CHEBI:59789"/>
    </ligand>
</feature>
<dbReference type="Proteomes" id="UP000003136">
    <property type="component" value="Unassembled WGS sequence"/>
</dbReference>
<feature type="active site" evidence="5">
    <location>
        <position position="411"/>
    </location>
</feature>
<evidence type="ECO:0000256" key="4">
    <source>
        <dbReference type="PROSITE-ProRule" id="PRU01024"/>
    </source>
</evidence>
<dbReference type="PANTHER" id="PTHR11061">
    <property type="entry name" value="RNA M5U METHYLTRANSFERASE"/>
    <property type="match status" value="1"/>
</dbReference>
<dbReference type="GO" id="GO:0006396">
    <property type="term" value="P:RNA processing"/>
    <property type="evidence" value="ECO:0007669"/>
    <property type="project" value="InterPro"/>
</dbReference>
<dbReference type="NCBIfam" id="TIGR00479">
    <property type="entry name" value="rumA"/>
    <property type="match status" value="1"/>
</dbReference>
<dbReference type="HOGENOM" id="CLU_014689_7_2_9"/>
<dbReference type="PROSITE" id="PS50926">
    <property type="entry name" value="TRAM"/>
    <property type="match status" value="1"/>
</dbReference>
<dbReference type="eggNOG" id="COG2265">
    <property type="taxonomic scope" value="Bacteria"/>
</dbReference>
<dbReference type="GO" id="GO:0008173">
    <property type="term" value="F:RNA methyltransferase activity"/>
    <property type="evidence" value="ECO:0007669"/>
    <property type="project" value="InterPro"/>
</dbReference>
<sequence length="547" mass="61352">MMKKGEVYTGTVERVDFPNKGIVRVDGQEKPVIVKNVIPGQKVSFSICKSRGERYEGRLLEVEEKSPLESVPACEHFGVCGGCIFQTMDYNEQLKMKASQVKKLLDDVIRTDYEFEGIKASPDVTGYRNKMEYTFGDEFKDGPLALGLHKRSSMYDIVTCDGCLLVDEDYDRILNCVHEHMSRAGLPFFHKVTHKGYLRHLLVRKAVKTGDILIDLITTTQMEYSLDALADELKALDLKGHITGFLHTYNDSVADAIKNERTEIVFGQDFFYEELLGLTFRITPFSFFQTNSLGAEVLYSTAREYIGTTKDKTVFDLYSGTGTIAQLMAPVAKKVIGVEIVEEAVVAARENAAHNGLTQCEFIAGDVLKVIDDIKDKPDIIILDPPRDGIHPKALPKILSYGVDHIVYISCKASSLARDLVTIQDMGYSVEKACCVDMFPMTGNVETVVLLSKGEVDSKKIRVEFSLEDMDMSEFQDGATYPQIKEYVLEHTGLKVSNLYISQIKRKCGIGVGKNYNLPKSEDSRQPQCPPEKEKAIREAFKYFGMI</sequence>
<dbReference type="PANTHER" id="PTHR11061:SF30">
    <property type="entry name" value="TRNA (URACIL(54)-C(5))-METHYLTRANSFERASE"/>
    <property type="match status" value="1"/>
</dbReference>
<feature type="binding site" evidence="4">
    <location>
        <position position="318"/>
    </location>
    <ligand>
        <name>S-adenosyl-L-methionine</name>
        <dbReference type="ChEBI" id="CHEBI:59789"/>
    </ligand>
</feature>
<keyword evidence="2 4" id="KW-0808">Transferase</keyword>
<dbReference type="EMBL" id="ABVQ01000032">
    <property type="protein sequence ID" value="EEC58758.1"/>
    <property type="molecule type" value="Genomic_DNA"/>
</dbReference>
<dbReference type="Gene3D" id="2.40.50.1070">
    <property type="match status" value="1"/>
</dbReference>
<dbReference type="AlphaFoldDB" id="B7ANM3"/>
<proteinExistence type="inferred from homology"/>
<dbReference type="Gene3D" id="2.40.50.140">
    <property type="entry name" value="Nucleic acid-binding proteins"/>
    <property type="match status" value="1"/>
</dbReference>
<reference evidence="7 8" key="2">
    <citation type="submission" date="2008-11" db="EMBL/GenBank/DDBJ databases">
        <authorList>
            <person name="Fulton L."/>
            <person name="Clifton S."/>
            <person name="Fulton B."/>
            <person name="Xu J."/>
            <person name="Minx P."/>
            <person name="Pepin K.H."/>
            <person name="Johnson M."/>
            <person name="Bhonagiri V."/>
            <person name="Nash W.E."/>
            <person name="Mardis E.R."/>
            <person name="Wilson R.K."/>
        </authorList>
    </citation>
    <scope>NUCLEOTIDE SEQUENCE [LARGE SCALE GENOMIC DNA]</scope>
    <source>
        <strain evidence="7 8">ATCC 43243</strain>
    </source>
</reference>
<feature type="binding site" evidence="4">
    <location>
        <position position="384"/>
    </location>
    <ligand>
        <name>S-adenosyl-L-methionine</name>
        <dbReference type="ChEBI" id="CHEBI:59789"/>
    </ligand>
</feature>
<dbReference type="Pfam" id="PF05958">
    <property type="entry name" value="tRNA_U5-meth_tr"/>
    <property type="match status" value="1"/>
</dbReference>
<evidence type="ECO:0000256" key="5">
    <source>
        <dbReference type="PROSITE-ProRule" id="PRU10015"/>
    </source>
</evidence>
<dbReference type="PROSITE" id="PS51687">
    <property type="entry name" value="SAM_MT_RNA_M5U"/>
    <property type="match status" value="1"/>
</dbReference>
<keyword evidence="3 4" id="KW-0949">S-adenosyl-L-methionine</keyword>
<dbReference type="InterPro" id="IPR030390">
    <property type="entry name" value="MeTrfase_TrmA_AS"/>
</dbReference>
<dbReference type="SUPFAM" id="SSF53335">
    <property type="entry name" value="S-adenosyl-L-methionine-dependent methyltransferases"/>
    <property type="match status" value="1"/>
</dbReference>
<protein>
    <recommendedName>
        <fullName evidence="6">TRAM domain-containing protein</fullName>
    </recommendedName>
</protein>
<evidence type="ECO:0000256" key="1">
    <source>
        <dbReference type="ARBA" id="ARBA00022603"/>
    </source>
</evidence>
<dbReference type="InterPro" id="IPR012340">
    <property type="entry name" value="NA-bd_OB-fold"/>
</dbReference>
<keyword evidence="8" id="KW-1185">Reference proteome</keyword>
<evidence type="ECO:0000256" key="3">
    <source>
        <dbReference type="ARBA" id="ARBA00022691"/>
    </source>
</evidence>
<dbReference type="InterPro" id="IPR010280">
    <property type="entry name" value="U5_MeTrfase_fam"/>
</dbReference>
<feature type="active site" description="Nucleophile" evidence="4">
    <location>
        <position position="411"/>
    </location>
</feature>
<dbReference type="CDD" id="cd02440">
    <property type="entry name" value="AdoMet_MTases"/>
    <property type="match status" value="1"/>
</dbReference>
<feature type="binding site" evidence="4">
    <location>
        <position position="289"/>
    </location>
    <ligand>
        <name>S-adenosyl-L-methionine</name>
        <dbReference type="ChEBI" id="CHEBI:59789"/>
    </ligand>
</feature>
<comment type="similarity">
    <text evidence="4">Belongs to the class I-like SAM-binding methyltransferase superfamily. RNA M5U methyltransferase family.</text>
</comment>
<organism evidence="7 8">
    <name type="scientific">[Bacteroides] pectinophilus ATCC 43243</name>
    <dbReference type="NCBI Taxonomy" id="483218"/>
    <lineage>
        <taxon>Bacteria</taxon>
        <taxon>Bacillati</taxon>
        <taxon>Bacillota</taxon>
        <taxon>Clostridia</taxon>
        <taxon>Eubacteriales</taxon>
    </lineage>
</organism>
<dbReference type="InterPro" id="IPR029063">
    <property type="entry name" value="SAM-dependent_MTases_sf"/>
</dbReference>
<dbReference type="InterPro" id="IPR002792">
    <property type="entry name" value="TRAM_dom"/>
</dbReference>
<dbReference type="SUPFAM" id="SSF50249">
    <property type="entry name" value="Nucleic acid-binding proteins"/>
    <property type="match status" value="1"/>
</dbReference>
<evidence type="ECO:0000256" key="2">
    <source>
        <dbReference type="ARBA" id="ARBA00022679"/>
    </source>
</evidence>
<keyword evidence="1 4" id="KW-0489">Methyltransferase</keyword>
<evidence type="ECO:0000259" key="6">
    <source>
        <dbReference type="PROSITE" id="PS50926"/>
    </source>
</evidence>
<accession>B7ANM3</accession>
<reference evidence="7 8" key="1">
    <citation type="submission" date="2008-11" db="EMBL/GenBank/DDBJ databases">
        <title>Draft genome sequence of Bacteroides pectinophilus (ATCC 43243).</title>
        <authorList>
            <person name="Sudarsanam P."/>
            <person name="Ley R."/>
            <person name="Guruge J."/>
            <person name="Turnbaugh P.J."/>
            <person name="Mahowald M."/>
            <person name="Liep D."/>
            <person name="Gordon J."/>
        </authorList>
    </citation>
    <scope>NUCLEOTIDE SEQUENCE [LARGE SCALE GENOMIC DNA]</scope>
    <source>
        <strain evidence="7 8">ATCC 43243</strain>
    </source>
</reference>
<dbReference type="Gene3D" id="3.40.50.150">
    <property type="entry name" value="Vaccinia Virus protein VP39"/>
    <property type="match status" value="1"/>
</dbReference>
<name>B7ANM3_9FIRM</name>
<dbReference type="PROSITE" id="PS01230">
    <property type="entry name" value="TRMA_1"/>
    <property type="match status" value="1"/>
</dbReference>
<evidence type="ECO:0000313" key="7">
    <source>
        <dbReference type="EMBL" id="EEC58758.1"/>
    </source>
</evidence>
<gene>
    <name evidence="7" type="ORF">BACPEC_00277</name>
</gene>
<feature type="domain" description="TRAM" evidence="6">
    <location>
        <begin position="1"/>
        <end position="61"/>
    </location>
</feature>
<dbReference type="GO" id="GO:0032259">
    <property type="term" value="P:methylation"/>
    <property type="evidence" value="ECO:0007669"/>
    <property type="project" value="UniProtKB-KW"/>
</dbReference>